<dbReference type="PANTHER" id="PTHR21240:SF28">
    <property type="entry name" value="ISO-OROTATE DECARBOXYLASE (EUROFUNG)"/>
    <property type="match status" value="1"/>
</dbReference>
<keyword evidence="4" id="KW-1185">Reference proteome</keyword>
<dbReference type="Pfam" id="PF04909">
    <property type="entry name" value="Amidohydro_2"/>
    <property type="match status" value="1"/>
</dbReference>
<dbReference type="InterPro" id="IPR032466">
    <property type="entry name" value="Metal_Hydrolase"/>
</dbReference>
<accession>A0ABV2WI56</accession>
<dbReference type="InterPro" id="IPR032465">
    <property type="entry name" value="ACMSD"/>
</dbReference>
<evidence type="ECO:0000313" key="3">
    <source>
        <dbReference type="EMBL" id="MEU1950554.1"/>
    </source>
</evidence>
<dbReference type="InterPro" id="IPR006680">
    <property type="entry name" value="Amidohydro-rel"/>
</dbReference>
<dbReference type="RefSeq" id="WP_356954466.1">
    <property type="nucleotide sequence ID" value="NZ_JBEYBD010000002.1"/>
</dbReference>
<keyword evidence="1" id="KW-0456">Lyase</keyword>
<name>A0ABV2WI56_9NOCA</name>
<dbReference type="EMBL" id="JBEYBF010000001">
    <property type="protein sequence ID" value="MEU1950554.1"/>
    <property type="molecule type" value="Genomic_DNA"/>
</dbReference>
<gene>
    <name evidence="3" type="ORF">ABZ510_01715</name>
</gene>
<feature type="domain" description="Amidohydrolase-related" evidence="2">
    <location>
        <begin position="16"/>
        <end position="339"/>
    </location>
</feature>
<sequence length="362" mass="39315">MTREISASRPRPSPVIDIHSHAMPLPLLVALQRRGLADLSGMDAGSISIDPAVCGLNRGAAIPFPAEQYDIEKRLRSMDAAGVSVHAVSAPPFLFASESTDDALTSAVVRQSNDALAEFVAQAPDRLVGMATLPVGLPEASEELRRCIDELGFAGATIGTYGGGAELDAPVNDALWDELSRRQILVLVHPSRVSGRTRLADYHLVQLFGYPVETGLAISRLVFGGVLDRYDLRLCLAHGGGCLPGITPRLDLGYERKSSARMMLRPPSDYLRTLLYDTAVFDDAALARLIDNVGVPNVLMGSDFPFDLADRSPLQSVRALDLTDEEEHMILGGNALRFLSRPTCRPNRLEEIPQLRQSRRTP</sequence>
<organism evidence="3 4">
    <name type="scientific">Nocardia rhamnosiphila</name>
    <dbReference type="NCBI Taxonomy" id="426716"/>
    <lineage>
        <taxon>Bacteria</taxon>
        <taxon>Bacillati</taxon>
        <taxon>Actinomycetota</taxon>
        <taxon>Actinomycetes</taxon>
        <taxon>Mycobacteriales</taxon>
        <taxon>Nocardiaceae</taxon>
        <taxon>Nocardia</taxon>
    </lineage>
</organism>
<comment type="caution">
    <text evidence="3">The sequence shown here is derived from an EMBL/GenBank/DDBJ whole genome shotgun (WGS) entry which is preliminary data.</text>
</comment>
<evidence type="ECO:0000259" key="2">
    <source>
        <dbReference type="Pfam" id="PF04909"/>
    </source>
</evidence>
<evidence type="ECO:0000313" key="4">
    <source>
        <dbReference type="Proteomes" id="UP001550628"/>
    </source>
</evidence>
<dbReference type="SUPFAM" id="SSF51556">
    <property type="entry name" value="Metallo-dependent hydrolases"/>
    <property type="match status" value="1"/>
</dbReference>
<dbReference type="Proteomes" id="UP001550628">
    <property type="component" value="Unassembled WGS sequence"/>
</dbReference>
<proteinExistence type="predicted"/>
<protein>
    <submittedName>
        <fullName evidence="3">Amidohydrolase family protein</fullName>
    </submittedName>
</protein>
<dbReference type="Gene3D" id="3.20.20.140">
    <property type="entry name" value="Metal-dependent hydrolases"/>
    <property type="match status" value="1"/>
</dbReference>
<dbReference type="PANTHER" id="PTHR21240">
    <property type="entry name" value="2-AMINO-3-CARBOXYLMUCONATE-6-SEMIALDEHYDE DECARBOXYLASE"/>
    <property type="match status" value="1"/>
</dbReference>
<reference evidence="3 4" key="1">
    <citation type="submission" date="2024-06" db="EMBL/GenBank/DDBJ databases">
        <title>The Natural Products Discovery Center: Release of the First 8490 Sequenced Strains for Exploring Actinobacteria Biosynthetic Diversity.</title>
        <authorList>
            <person name="Kalkreuter E."/>
            <person name="Kautsar S.A."/>
            <person name="Yang D."/>
            <person name="Bader C.D."/>
            <person name="Teijaro C.N."/>
            <person name="Fluegel L."/>
            <person name="Davis C.M."/>
            <person name="Simpson J.R."/>
            <person name="Lauterbach L."/>
            <person name="Steele A.D."/>
            <person name="Gui C."/>
            <person name="Meng S."/>
            <person name="Li G."/>
            <person name="Viehrig K."/>
            <person name="Ye F."/>
            <person name="Su P."/>
            <person name="Kiefer A.F."/>
            <person name="Nichols A."/>
            <person name="Cepeda A.J."/>
            <person name="Yan W."/>
            <person name="Fan B."/>
            <person name="Jiang Y."/>
            <person name="Adhikari A."/>
            <person name="Zheng C.-J."/>
            <person name="Schuster L."/>
            <person name="Cowan T.M."/>
            <person name="Smanski M.J."/>
            <person name="Chevrette M.G."/>
            <person name="De Carvalho L.P.S."/>
            <person name="Shen B."/>
        </authorList>
    </citation>
    <scope>NUCLEOTIDE SEQUENCE [LARGE SCALE GENOMIC DNA]</scope>
    <source>
        <strain evidence="3 4">NPDC019708</strain>
    </source>
</reference>
<evidence type="ECO:0000256" key="1">
    <source>
        <dbReference type="ARBA" id="ARBA00023239"/>
    </source>
</evidence>